<reference evidence="1" key="1">
    <citation type="journal article" date="2023" name="Phytobiomes J">
        <title>Deciphering the key players within the bacterial microbiota associated with aerial crown gall tumors on rhododendron: Insights into the gallobiome.</title>
        <authorList>
            <person name="Kuzmanovic N."/>
            <person name="Nesme J."/>
            <person name="Wolf J."/>
            <person name="Neumann-Schaal M."/>
            <person name="Petersen J."/>
            <person name="Fernandez-Gnecco G."/>
            <person name="Sproeer C."/>
            <person name="Bunk B."/>
            <person name="Overmann J."/>
            <person name="Sorensen S.J."/>
            <person name="Idczak E."/>
            <person name="Smalla K."/>
        </authorList>
    </citation>
    <scope>NUCLEOTIDE SEQUENCE</scope>
    <source>
        <strain evidence="1">Rho-11.1</strain>
    </source>
</reference>
<gene>
    <name evidence="1" type="ORF">RMR22_02030</name>
</gene>
<comment type="caution">
    <text evidence="1">The sequence shown here is derived from an EMBL/GenBank/DDBJ whole genome shotgun (WGS) entry which is preliminary data.</text>
</comment>
<dbReference type="AlphaFoldDB" id="A0AAW9F972"/>
<protein>
    <recommendedName>
        <fullName evidence="2">Secreted protein</fullName>
    </recommendedName>
</protein>
<dbReference type="EMBL" id="JAVRAF010000001">
    <property type="protein sequence ID" value="MDX8301013.1"/>
    <property type="molecule type" value="Genomic_DNA"/>
</dbReference>
<sequence length="157" mass="17118">MRTFLFQVEMILVFASFKFNVIAAALIGLQGTICDARADEIRFADSEQAILDNVFGGGQSGMALWPQTDKFCSPLKSAMKTVTGKETYLLFSNRQQTDFHTAICRNNCSLSDENAALNACWKSLSGQVCILYAAIRGGTVYDLTVSGDGRTMSQACD</sequence>
<proteinExistence type="predicted"/>
<organism evidence="1">
    <name type="scientific">Agrobacterium rosae</name>
    <dbReference type="NCBI Taxonomy" id="1972867"/>
    <lineage>
        <taxon>Bacteria</taxon>
        <taxon>Pseudomonadati</taxon>
        <taxon>Pseudomonadota</taxon>
        <taxon>Alphaproteobacteria</taxon>
        <taxon>Hyphomicrobiales</taxon>
        <taxon>Rhizobiaceae</taxon>
        <taxon>Rhizobium/Agrobacterium group</taxon>
        <taxon>Agrobacterium</taxon>
    </lineage>
</organism>
<accession>A0AAW9F972</accession>
<name>A0AAW9F972_9HYPH</name>
<evidence type="ECO:0000313" key="1">
    <source>
        <dbReference type="EMBL" id="MDX8301013.1"/>
    </source>
</evidence>
<dbReference type="RefSeq" id="WP_146051299.1">
    <property type="nucleotide sequence ID" value="NZ_CP192781.1"/>
</dbReference>
<evidence type="ECO:0008006" key="2">
    <source>
        <dbReference type="Google" id="ProtNLM"/>
    </source>
</evidence>